<name>A0A2P5AWB7_PARAD</name>
<feature type="non-terminal residue" evidence="1">
    <location>
        <position position="1"/>
    </location>
</feature>
<dbReference type="Proteomes" id="UP000237105">
    <property type="component" value="Unassembled WGS sequence"/>
</dbReference>
<accession>A0A2P5AWB7</accession>
<evidence type="ECO:0000313" key="2">
    <source>
        <dbReference type="Proteomes" id="UP000237105"/>
    </source>
</evidence>
<evidence type="ECO:0000313" key="1">
    <source>
        <dbReference type="EMBL" id="PON40852.1"/>
    </source>
</evidence>
<sequence>SEGRQQRVATTGELDCWQRVNEWRRSSACWSMVGGLRQMRSSIAGEIRASKLQARFGFSRSRRNEWRLVLVETACGRRLARGGGVVGTGGSWAQWSSACWCSARWLVLNILGLIAAEQGRNVFLPKFGQKNRGIQLSGDLGRVDELRGAELGASDDGLIVLRR</sequence>
<dbReference type="AlphaFoldDB" id="A0A2P5AWB7"/>
<protein>
    <submittedName>
        <fullName evidence="1">Uncharacterized protein</fullName>
    </submittedName>
</protein>
<gene>
    <name evidence="1" type="ORF">PanWU01x14_293680</name>
</gene>
<reference evidence="2" key="1">
    <citation type="submission" date="2016-06" db="EMBL/GenBank/DDBJ databases">
        <title>Parallel loss of symbiosis genes in relatives of nitrogen-fixing non-legume Parasponia.</title>
        <authorList>
            <person name="Van Velzen R."/>
            <person name="Holmer R."/>
            <person name="Bu F."/>
            <person name="Rutten L."/>
            <person name="Van Zeijl A."/>
            <person name="Liu W."/>
            <person name="Santuari L."/>
            <person name="Cao Q."/>
            <person name="Sharma T."/>
            <person name="Shen D."/>
            <person name="Roswanjaya Y."/>
            <person name="Wardhani T."/>
            <person name="Kalhor M.S."/>
            <person name="Jansen J."/>
            <person name="Van den Hoogen J."/>
            <person name="Gungor B."/>
            <person name="Hartog M."/>
            <person name="Hontelez J."/>
            <person name="Verver J."/>
            <person name="Yang W.-C."/>
            <person name="Schijlen E."/>
            <person name="Repin R."/>
            <person name="Schilthuizen M."/>
            <person name="Schranz E."/>
            <person name="Heidstra R."/>
            <person name="Miyata K."/>
            <person name="Fedorova E."/>
            <person name="Kohlen W."/>
            <person name="Bisseling T."/>
            <person name="Smit S."/>
            <person name="Geurts R."/>
        </authorList>
    </citation>
    <scope>NUCLEOTIDE SEQUENCE [LARGE SCALE GENOMIC DNA]</scope>
    <source>
        <strain evidence="2">cv. WU1-14</strain>
    </source>
</reference>
<proteinExistence type="predicted"/>
<organism evidence="1 2">
    <name type="scientific">Parasponia andersonii</name>
    <name type="common">Sponia andersonii</name>
    <dbReference type="NCBI Taxonomy" id="3476"/>
    <lineage>
        <taxon>Eukaryota</taxon>
        <taxon>Viridiplantae</taxon>
        <taxon>Streptophyta</taxon>
        <taxon>Embryophyta</taxon>
        <taxon>Tracheophyta</taxon>
        <taxon>Spermatophyta</taxon>
        <taxon>Magnoliopsida</taxon>
        <taxon>eudicotyledons</taxon>
        <taxon>Gunneridae</taxon>
        <taxon>Pentapetalae</taxon>
        <taxon>rosids</taxon>
        <taxon>fabids</taxon>
        <taxon>Rosales</taxon>
        <taxon>Cannabaceae</taxon>
        <taxon>Parasponia</taxon>
    </lineage>
</organism>
<keyword evidence="2" id="KW-1185">Reference proteome</keyword>
<comment type="caution">
    <text evidence="1">The sequence shown here is derived from an EMBL/GenBank/DDBJ whole genome shotgun (WGS) entry which is preliminary data.</text>
</comment>
<dbReference type="EMBL" id="JXTB01000430">
    <property type="protein sequence ID" value="PON40852.1"/>
    <property type="molecule type" value="Genomic_DNA"/>
</dbReference>